<dbReference type="Pfam" id="PF07762">
    <property type="entry name" value="DUF1618"/>
    <property type="match status" value="1"/>
</dbReference>
<evidence type="ECO:0000313" key="1">
    <source>
        <dbReference type="EnsemblPlants" id="EMT19845"/>
    </source>
</evidence>
<dbReference type="EnsemblPlants" id="EMT19845">
    <property type="protein sequence ID" value="EMT19845"/>
    <property type="gene ID" value="F775_17903"/>
</dbReference>
<sequence length="419" mass="47512">MARKSLLLFLQTGLQQGEDAKELRTGAEMIRASTMQPMKMCGAVKQPIQVLPPSQPPTRVENHRNLFPIFRPSIWTLVSLDPWPFRVGDDLPFNRGRVNQLLVDPPGISYFSVNCPGLKYEYQAWLLCAEAAFVLFALTLGSSHFVYTAHGSAGKQPSLWLVPQPRPTFFAWQKLGILTCDREQDILLGMSVFRGWTVNTVTARDREISLGTQNADREHYAVAFLDRNSTTEDDVWRHDFTRQITAEASSLGWVDIKHGILLLRNMFDWHPVIDLISFPVPNVGFPGEDGSYYCAPEYFCDVASCDVASCDVGLIKFVEIKRGDENFLTRGKGWRATVWNMRLSWDGWQKRCTVHVDDISIDHSYSALLPELLDDGTQELELKKLIFYGPILSVHDDDLLYMMTKVNAEDDDGWPSLST</sequence>
<dbReference type="InterPro" id="IPR011676">
    <property type="entry name" value="DUF1618"/>
</dbReference>
<name>R7WFE5_AEGTA</name>
<organism evidence="1">
    <name type="scientific">Aegilops tauschii</name>
    <name type="common">Tausch's goatgrass</name>
    <name type="synonym">Aegilops squarrosa</name>
    <dbReference type="NCBI Taxonomy" id="37682"/>
    <lineage>
        <taxon>Eukaryota</taxon>
        <taxon>Viridiplantae</taxon>
        <taxon>Streptophyta</taxon>
        <taxon>Embryophyta</taxon>
        <taxon>Tracheophyta</taxon>
        <taxon>Spermatophyta</taxon>
        <taxon>Magnoliopsida</taxon>
        <taxon>Liliopsida</taxon>
        <taxon>Poales</taxon>
        <taxon>Poaceae</taxon>
        <taxon>BOP clade</taxon>
        <taxon>Pooideae</taxon>
        <taxon>Triticodae</taxon>
        <taxon>Triticeae</taxon>
        <taxon>Triticinae</taxon>
        <taxon>Aegilops</taxon>
    </lineage>
</organism>
<proteinExistence type="predicted"/>
<dbReference type="PANTHER" id="PTHR33074">
    <property type="entry name" value="EXPRESSED PROTEIN-RELATED"/>
    <property type="match status" value="1"/>
</dbReference>
<protein>
    <submittedName>
        <fullName evidence="1">Uncharacterized protein</fullName>
    </submittedName>
</protein>
<accession>R7WFE5</accession>
<dbReference type="AlphaFoldDB" id="R7WFE5"/>
<dbReference type="PANTHER" id="PTHR33074:SF134">
    <property type="entry name" value="EXPRESSED PROTEIN"/>
    <property type="match status" value="1"/>
</dbReference>
<reference evidence="1" key="1">
    <citation type="submission" date="2015-06" db="UniProtKB">
        <authorList>
            <consortium name="EnsemblPlants"/>
        </authorList>
    </citation>
    <scope>IDENTIFICATION</scope>
</reference>